<dbReference type="InterPro" id="IPR022272">
    <property type="entry name" value="Lipocalin_CS"/>
</dbReference>
<dbReference type="PROSITE" id="PS00213">
    <property type="entry name" value="LIPOCALIN"/>
    <property type="match status" value="1"/>
</dbReference>
<evidence type="ECO:0000256" key="1">
    <source>
        <dbReference type="SAM" id="Phobius"/>
    </source>
</evidence>
<dbReference type="SUPFAM" id="SSF50814">
    <property type="entry name" value="Lipocalins"/>
    <property type="match status" value="1"/>
</dbReference>
<feature type="transmembrane region" description="Helical" evidence="1">
    <location>
        <begin position="30"/>
        <end position="48"/>
    </location>
</feature>
<keyword evidence="1" id="KW-1133">Transmembrane helix</keyword>
<protein>
    <recommendedName>
        <fullName evidence="3">Lipocalin/cytosolic fatty-acid binding domain-containing protein</fullName>
    </recommendedName>
</protein>
<dbReference type="AlphaFoldDB" id="A0A1B6CYD1"/>
<reference evidence="2" key="1">
    <citation type="submission" date="2015-12" db="EMBL/GenBank/DDBJ databases">
        <title>De novo transcriptome assembly of four potential Pierce s Disease insect vectors from Arizona vineyards.</title>
        <authorList>
            <person name="Tassone E.E."/>
        </authorList>
    </citation>
    <scope>NUCLEOTIDE SEQUENCE</scope>
</reference>
<feature type="non-terminal residue" evidence="2">
    <location>
        <position position="1"/>
    </location>
</feature>
<name>A0A1B6CYD1_9HEMI</name>
<evidence type="ECO:0000313" key="2">
    <source>
        <dbReference type="EMBL" id="JAS18479.1"/>
    </source>
</evidence>
<dbReference type="Gene3D" id="2.40.128.20">
    <property type="match status" value="1"/>
</dbReference>
<accession>A0A1B6CYD1</accession>
<dbReference type="InterPro" id="IPR012674">
    <property type="entry name" value="Calycin"/>
</dbReference>
<proteinExistence type="predicted"/>
<evidence type="ECO:0008006" key="3">
    <source>
        <dbReference type="Google" id="ProtNLM"/>
    </source>
</evidence>
<sequence>RVSPQLLDCDCYCYNNKIFTFLIRSLNRKMFRIVILCILGASSAMAGVCNNLQPMESFDMEKYKGMWYVTAVEIPETKVQQKYSEMSCLTMDIEDNNWRVEYNLGVIGKKQKGSLTIPDSNLGLIKLFWTEKNVTFDQVLKCT</sequence>
<feature type="non-terminal residue" evidence="2">
    <location>
        <position position="143"/>
    </location>
</feature>
<organism evidence="2">
    <name type="scientific">Clastoptera arizonana</name>
    <name type="common">Arizona spittle bug</name>
    <dbReference type="NCBI Taxonomy" id="38151"/>
    <lineage>
        <taxon>Eukaryota</taxon>
        <taxon>Metazoa</taxon>
        <taxon>Ecdysozoa</taxon>
        <taxon>Arthropoda</taxon>
        <taxon>Hexapoda</taxon>
        <taxon>Insecta</taxon>
        <taxon>Pterygota</taxon>
        <taxon>Neoptera</taxon>
        <taxon>Paraneoptera</taxon>
        <taxon>Hemiptera</taxon>
        <taxon>Auchenorrhyncha</taxon>
        <taxon>Cercopoidea</taxon>
        <taxon>Clastopteridae</taxon>
        <taxon>Clastoptera</taxon>
    </lineage>
</organism>
<dbReference type="EMBL" id="GEDC01018819">
    <property type="protein sequence ID" value="JAS18479.1"/>
    <property type="molecule type" value="Transcribed_RNA"/>
</dbReference>
<keyword evidence="1" id="KW-0812">Transmembrane</keyword>
<gene>
    <name evidence="2" type="ORF">g.16936</name>
</gene>
<keyword evidence="1" id="KW-0472">Membrane</keyword>